<evidence type="ECO:0000313" key="2">
    <source>
        <dbReference type="Proteomes" id="UP000239156"/>
    </source>
</evidence>
<organism evidence="1 2">
    <name type="scientific">Puccinia striiformis</name>
    <dbReference type="NCBI Taxonomy" id="27350"/>
    <lineage>
        <taxon>Eukaryota</taxon>
        <taxon>Fungi</taxon>
        <taxon>Dikarya</taxon>
        <taxon>Basidiomycota</taxon>
        <taxon>Pucciniomycotina</taxon>
        <taxon>Pucciniomycetes</taxon>
        <taxon>Pucciniales</taxon>
        <taxon>Pucciniaceae</taxon>
        <taxon>Puccinia</taxon>
    </lineage>
</organism>
<sequence>MRVVFTCANFKTLHSGWCVAEERGKIGQGYHFVKANSVGPAEDKNYNCIGKKYGDNSACCLDDFIPDPKDLTPLDDNSGATTTPDPKTTVAFTCADAKDQPTGWCVTEVKSRFVHGLYNFAEANAVGPAKNLNYNCIGKPFAENSVCCRSTYKPKPNVLNSFTSQDCQIKKSIGT</sequence>
<proteinExistence type="predicted"/>
<comment type="caution">
    <text evidence="1">The sequence shown here is derived from an EMBL/GenBank/DDBJ whole genome shotgun (WGS) entry which is preliminary data.</text>
</comment>
<accession>A0A2S4VEU1</accession>
<dbReference type="AlphaFoldDB" id="A0A2S4VEU1"/>
<gene>
    <name evidence="1" type="ORF">PSTT_07778</name>
</gene>
<name>A0A2S4VEU1_9BASI</name>
<dbReference type="Proteomes" id="UP000239156">
    <property type="component" value="Unassembled WGS sequence"/>
</dbReference>
<keyword evidence="2" id="KW-1185">Reference proteome</keyword>
<dbReference type="EMBL" id="PKSL01000068">
    <property type="protein sequence ID" value="POW08056.1"/>
    <property type="molecule type" value="Genomic_DNA"/>
</dbReference>
<dbReference type="VEuPathDB" id="FungiDB:PSTT_07778"/>
<reference evidence="1" key="1">
    <citation type="submission" date="2017-12" db="EMBL/GenBank/DDBJ databases">
        <title>Gene loss provides genomic basis for host adaptation in cereal stripe rust fungi.</title>
        <authorList>
            <person name="Xia C."/>
        </authorList>
    </citation>
    <scope>NUCLEOTIDE SEQUENCE [LARGE SCALE GENOMIC DNA]</scope>
    <source>
        <strain evidence="1">93-210</strain>
    </source>
</reference>
<dbReference type="VEuPathDB" id="FungiDB:PSHT_11749"/>
<protein>
    <submittedName>
        <fullName evidence="1">Uncharacterized protein</fullName>
    </submittedName>
</protein>
<evidence type="ECO:0000313" key="1">
    <source>
        <dbReference type="EMBL" id="POW08056.1"/>
    </source>
</evidence>